<dbReference type="Proteomes" id="UP000038040">
    <property type="component" value="Unplaced"/>
</dbReference>
<accession>A0A158Q2J6</accession>
<dbReference type="InterPro" id="IPR003599">
    <property type="entry name" value="Ig_sub"/>
</dbReference>
<comment type="subcellular location">
    <subcellularLocation>
        <location evidence="1">Cytoplasm</location>
    </subcellularLocation>
</comment>
<reference evidence="8 10" key="2">
    <citation type="submission" date="2018-11" db="EMBL/GenBank/DDBJ databases">
        <authorList>
            <consortium name="Pathogen Informatics"/>
        </authorList>
    </citation>
    <scope>NUCLEOTIDE SEQUENCE [LARGE SCALE GENOMIC DNA]</scope>
</reference>
<feature type="domain" description="Ig-like" evidence="7">
    <location>
        <begin position="2759"/>
        <end position="2830"/>
    </location>
</feature>
<dbReference type="SMART" id="SM00409">
    <property type="entry name" value="IG"/>
    <property type="match status" value="21"/>
</dbReference>
<dbReference type="STRING" id="318479.A0A158Q2J6"/>
<feature type="domain" description="Ig-like" evidence="7">
    <location>
        <begin position="991"/>
        <end position="1082"/>
    </location>
</feature>
<dbReference type="SUPFAM" id="SSF48726">
    <property type="entry name" value="Immunoglobulin"/>
    <property type="match status" value="22"/>
</dbReference>
<evidence type="ECO:0000313" key="10">
    <source>
        <dbReference type="Proteomes" id="UP000274756"/>
    </source>
</evidence>
<keyword evidence="5" id="KW-0393">Immunoglobulin domain</keyword>
<feature type="domain" description="Ig-like" evidence="7">
    <location>
        <begin position="2187"/>
        <end position="2277"/>
    </location>
</feature>
<proteinExistence type="inferred from homology"/>
<evidence type="ECO:0000256" key="4">
    <source>
        <dbReference type="ARBA" id="ARBA00022737"/>
    </source>
</evidence>
<dbReference type="FunFam" id="2.60.40.10:FF:000962">
    <property type="entry name" value="titin isoform X1"/>
    <property type="match status" value="10"/>
</dbReference>
<dbReference type="PANTHER" id="PTHR47633:SF4">
    <property type="entry name" value="MYOPALLADIN ISOFORM X1"/>
    <property type="match status" value="1"/>
</dbReference>
<dbReference type="Proteomes" id="UP000274756">
    <property type="component" value="Unassembled WGS sequence"/>
</dbReference>
<feature type="domain" description="Ig-like" evidence="7">
    <location>
        <begin position="2322"/>
        <end position="2409"/>
    </location>
</feature>
<gene>
    <name evidence="8" type="ORF">DME_LOCUS4628</name>
</gene>
<evidence type="ECO:0000256" key="6">
    <source>
        <dbReference type="SAM" id="MobiDB-lite"/>
    </source>
</evidence>
<evidence type="ECO:0000256" key="2">
    <source>
        <dbReference type="ARBA" id="ARBA00006692"/>
    </source>
</evidence>
<dbReference type="GO" id="GO:0019899">
    <property type="term" value="F:enzyme binding"/>
    <property type="evidence" value="ECO:0007669"/>
    <property type="project" value="UniProtKB-ARBA"/>
</dbReference>
<feature type="domain" description="Ig-like" evidence="7">
    <location>
        <begin position="2948"/>
        <end position="3036"/>
    </location>
</feature>
<feature type="domain" description="Ig-like" evidence="7">
    <location>
        <begin position="1395"/>
        <end position="1486"/>
    </location>
</feature>
<name>A0A158Q2J6_DRAME</name>
<feature type="domain" description="Ig-like" evidence="7">
    <location>
        <begin position="3069"/>
        <end position="3157"/>
    </location>
</feature>
<dbReference type="InterPro" id="IPR013783">
    <property type="entry name" value="Ig-like_fold"/>
</dbReference>
<feature type="domain" description="Ig-like" evidence="7">
    <location>
        <begin position="187"/>
        <end position="279"/>
    </location>
</feature>
<dbReference type="FunFam" id="2.60.40.10:FF:000697">
    <property type="entry name" value="titin isoform X1"/>
    <property type="match status" value="1"/>
</dbReference>
<dbReference type="InterPro" id="IPR036179">
    <property type="entry name" value="Ig-like_dom_sf"/>
</dbReference>
<sequence>MGNDKSTSDFDGIRMEFGNGNGTGSSVCSFTVCDWTVALKKKVGIDGFELEHIFISNNITYIHMPGVKINKAINFMRDSFKRLFSSFKVEWLHNGHPLGASSRHRLMNDFGFVSLDIHYIIEEDAGTYTLVVSNPAGKAETSTKFEVERLKSILFDTSHPESLRRIQEIESIQPAKPSEDEFIPTHPVFTQDLVGPTEVLKEGQSVHMDCMVQPINDPNLKIEWFLNGYPILFGSRIRTIHDFGYVGLEFLHVHPEDSGLYICKASNAAGEATTEFFMECKPRRNIYLETQHANSWVKIQEMENHEDIREPSPDMVFSPPTFIVPLQNIDGVVEGDRIRLECRLQPANDPTLKVYWTKNGQPLPEGSRFMPARNFDYVNLDLLAVYGEDSGVYSCRAISEFGEATTSCTIKCQPTDALLLHTQHEESWNRIQDIENRRPQEPIYEEPLKIAPNFVVPLPQQIGSFTEGSPIHVEAKIEPTNDNQLTVEWFHDGRPLVNAHRFRMTHDFGYVALDILYAFPEDSGQWECVVRNDLGEARSSAIFTVTGGNVILSDSQHPESWQRIQIIEAPREKAADIVELQHGPPKFTEMLQPAERIEGQPVHFETRVIPINDPKMQIQWFKDGAPLGNSNRFSHTSEFGYVALDIAYTIEEDSGTYAVFAINDEGKDQVETTLNVQPQSVSNTLMCTFSVILGDVQNERSWQKIQAIEQPKLKPEALPDVVYGPPHFVKQLNSNLDLIEGQPVHFEAAFEPIKDSNIVLTWYHNGRPLTASSRITMRNDFGLVSLDIHYVLPEDAGEFRCIISNSSGRDETVGKLQCQTRASILGDVLHAESWRRIRELEAPKTVPAAIEAPTYAKPTFTQPLQSVADVPEGSTIVLEARVIPVNDPKLQIIWFHNDAPLQQSSWHVISNDFGCVSLRISPVFSHHSGVYSCKAVNEQGTAVTSASLSVLGDDSLQLGSQHPLSLQKIQQLEALNKFPQLEVVDQEFGKPNWVKIFENIDDLQEGEIVLLNGFVEPVGDPSLRIEWYFNNAPMQNSNRYRHENDFGHVTLTIVHVLPQDSGVYTCRAINASGEAVTSATVKVAGRFSHSFIRCYEAIVRSTQHPLSWEQIQILEAPAILEEVEDIDEKEKPRFLTHLESYSDVPEGDVIHLEATFQPARDPDLKVIWLLNGQPLGASQLIKTKSELGWATLDINGVNVDHSGVYTLKIINSEGEAASSASIKVLALGNILTDTSHEESWKKIQIIEAPKEKSPEPPAPVYEAPSIQTQIIDVECSEGEPSHFESIVAPTNDPNLQVLWFRNGQPLAHGSKYAISQDFGYCTLDIGYTYPEDQGIYQIRVINDAGEAVSSATLKCHQQDAILGDTQHEESWRRIQELETPKPEAPTVPPLPKTVPRFLTEIQNIGDLYEGQPAHFEATVEPVDDPDLKISWYLNGAPVEASSRIKVINDFGWVIFDINQTEPRDTGEWTCVAKNSAGEARCSAILNILGRDSIVCDPIQLQSLQRIQEIEAIKPLPGEPPSKIYNAPQITKHLQNPSDLAEGDSAHLEAQYTPIDDPKLKIEWFRNGQPLFHANRYKMVQDFGFAILDILHLFAQDAGQYLLKVSNNAGEATSEATLEIASKEGLILYPQNEDKARAVQQLEDTLHKKPEELILDEKKVVPVFIEPLSAPLSCEEGDRVHFTARYEPIDDNQLQILWFLNGKNLKTGSRVKTINDFGIVVLEIFPTYPEDSGEYTCRALNQVGEAVTSTQLTCIPREVIITNSQLPERMSGAYNKIQEIETPKGPKPDMPDLDHGSPHFLNQLENLPTLVEGQMAHLEVRVEPVADPNLKIEWFHNNKPVGHTSRMKTIHDFGYVVLELSPVEPQDSGTWKCRASNAKGLDEVSCEIQVQGTSGISYDWQSLSVRKERIIQLEDWIHRPKDDLDQPQQEYGAPYFTQNLEDLGQIGEANATAFTCVLEPIGDPSLQIEWQHNGHAVPYSNRIHMTNDFGVATLLIKHLISEDSGEYKCIAKNAKGVAETIGRVEVTSAIEIESPKIIQPLVQSIDGVVRIFLSFYSWFYSEGEPFHLECRFTPINDSKLTVHWMKDGVPLQEASRFKFSCEFGFVTFDILYAYTTDTGIYECIAVNEKGEASTQATITVHPVPSLEFSPQAPGSNIENLESHMRQHTTASLALTKADAYVEALKRPPEFKTPLINIGIEEGEYCRFETQVAPVNDPYMKVEWFKDKKPVLIGHRFRSTLDFGFACLDVLYALPDDTGEYMCVATNRYGQASVSAKLACSATKHIITHSQLPQGVLVSDVKKLGDQPYWSDQTVEQHRVKQSPQFTIQPRNVQAVENEPARFECAVLGYPKPKVTWYINGNQALHGHRYKLNYDGIYYLTMLKTRISDAGEVVVIAKNSEGEVLASAMLDVFQQKDFRYVKLKPTAFKTIDELQEREIAWQKETLGQLGEAFENAPKPDQQKLVKVERSKSPIEPLESKELMEKFTRPKGDQFYNQINYVETSRPTFKGLELEPVTLKPGRIEKYELPKEEIEKVQLRSAPAVEKPTIPSGAALPQPSWAVETKLGDVEKRFNRLNEPEKEVNTPARDQVKLKIAKPKPAGAVPSAEHVEIEKERAKLASVVQGPEIPKEIDIPAKDQVTVRQKFKPKVVKPSETSTIESGPLKETPPVVKSKIEETTITSKVRLFCWTFTISFSHSNLLCYTYEERPSHNVELYNELKCDEHMQRGIQYRIYGGIERICGFRMIRPMPTKIGQTQKNPPQISTQLKPTQGEVGRSARFFCAFDGSHPMNINTTNTGSTLNINKLKPEFSGEYLCRIENVAGAVESTASLTVMKPADRGLMPEFKQRINDVRSQQNASSQFSCVVAGTPEPTTSWFKDGKPLPNDDRYNIVKEGNKHLLIITDTLPQDGGIYECVAQNPSGEARCKARLNIILAKTGKGSEEGPKLQAPRFSLQIQPVAAQEGTTVEFKAKFIGSPEPTIRWYRNNEPIKKSSNFEISQSKDETTLRIKQCAQEHVAEYKCEATNPAGKASTVANLVLQPKSSSNFHKSDSVQMEPQTNGNKKSSSKEPPQFISRLTDISARPGHTVKFIAEISGNPQPTIAWQFNGRPLYGSRDNKIYMTGNKAVLEIQRTSHANAGLYIVTIRNPLGASQCQAKLTVENR</sequence>
<organism evidence="9 11">
    <name type="scientific">Dracunculus medinensis</name>
    <name type="common">Guinea worm</name>
    <dbReference type="NCBI Taxonomy" id="318479"/>
    <lineage>
        <taxon>Eukaryota</taxon>
        <taxon>Metazoa</taxon>
        <taxon>Ecdysozoa</taxon>
        <taxon>Nematoda</taxon>
        <taxon>Chromadorea</taxon>
        <taxon>Rhabditida</taxon>
        <taxon>Spirurina</taxon>
        <taxon>Dracunculoidea</taxon>
        <taxon>Dracunculidae</taxon>
        <taxon>Dracunculus</taxon>
    </lineage>
</organism>
<feature type="region of interest" description="Disordered" evidence="6">
    <location>
        <begin position="3043"/>
        <end position="3069"/>
    </location>
</feature>
<feature type="domain" description="Ig-like" evidence="7">
    <location>
        <begin position="1527"/>
        <end position="1618"/>
    </location>
</feature>
<feature type="domain" description="Ig-like" evidence="7">
    <location>
        <begin position="858"/>
        <end position="949"/>
    </location>
</feature>
<keyword evidence="10" id="KW-1185">Reference proteome</keyword>
<feature type="domain" description="Ig-like" evidence="7">
    <location>
        <begin position="1933"/>
        <end position="2026"/>
    </location>
</feature>
<comment type="similarity">
    <text evidence="2">Belongs to the protein kinase superfamily. CAMK Ser/Thr protein kinase family.</text>
</comment>
<feature type="domain" description="Ig-like" evidence="7">
    <location>
        <begin position="2034"/>
        <end position="2138"/>
    </location>
</feature>
<dbReference type="InterPro" id="IPR007110">
    <property type="entry name" value="Ig-like_dom"/>
</dbReference>
<feature type="domain" description="Ig-like" evidence="7">
    <location>
        <begin position="1132"/>
        <end position="1223"/>
    </location>
</feature>
<feature type="domain" description="Ig-like" evidence="7">
    <location>
        <begin position="1797"/>
        <end position="1888"/>
    </location>
</feature>
<reference evidence="11" key="1">
    <citation type="submission" date="2016-04" db="UniProtKB">
        <authorList>
            <consortium name="WormBaseParasite"/>
        </authorList>
    </citation>
    <scope>IDENTIFICATION</scope>
</reference>
<dbReference type="Gene3D" id="2.60.40.10">
    <property type="entry name" value="Immunoglobulins"/>
    <property type="match status" value="22"/>
</dbReference>
<dbReference type="CDD" id="cd00096">
    <property type="entry name" value="Ig"/>
    <property type="match status" value="3"/>
</dbReference>
<evidence type="ECO:0000313" key="11">
    <source>
        <dbReference type="WBParaSite" id="DME_0000026801-mRNA-1"/>
    </source>
</evidence>
<feature type="domain" description="Ig-like" evidence="7">
    <location>
        <begin position="585"/>
        <end position="675"/>
    </location>
</feature>
<dbReference type="OrthoDB" id="6612025at2759"/>
<feature type="domain" description="Ig-like" evidence="7">
    <location>
        <begin position="319"/>
        <end position="411"/>
    </location>
</feature>
<dbReference type="EMBL" id="UYYG01001150">
    <property type="protein sequence ID" value="VDN54655.1"/>
    <property type="molecule type" value="Genomic_DNA"/>
</dbReference>
<dbReference type="InterPro" id="IPR013098">
    <property type="entry name" value="Ig_I-set"/>
</dbReference>
<dbReference type="SMART" id="SM00408">
    <property type="entry name" value="IGc2"/>
    <property type="match status" value="15"/>
</dbReference>
<keyword evidence="4" id="KW-0677">Repeat</keyword>
<evidence type="ECO:0000259" key="7">
    <source>
        <dbReference type="PROSITE" id="PS50835"/>
    </source>
</evidence>
<protein>
    <submittedName>
        <fullName evidence="11">Titin</fullName>
    </submittedName>
</protein>
<feature type="domain" description="Ig-like" evidence="7">
    <location>
        <begin position="1264"/>
        <end position="1354"/>
    </location>
</feature>
<feature type="domain" description="Ig-like" evidence="7">
    <location>
        <begin position="2841"/>
        <end position="2929"/>
    </location>
</feature>
<feature type="domain" description="Ig-like" evidence="7">
    <location>
        <begin position="1661"/>
        <end position="1752"/>
    </location>
</feature>
<dbReference type="PROSITE" id="PS50835">
    <property type="entry name" value="IG_LIKE"/>
    <property type="match status" value="21"/>
</dbReference>
<evidence type="ECO:0000256" key="5">
    <source>
        <dbReference type="ARBA" id="ARBA00023319"/>
    </source>
</evidence>
<evidence type="ECO:0000256" key="1">
    <source>
        <dbReference type="ARBA" id="ARBA00004496"/>
    </source>
</evidence>
<feature type="domain" description="Ig-like" evidence="7">
    <location>
        <begin position="452"/>
        <end position="546"/>
    </location>
</feature>
<evidence type="ECO:0000256" key="3">
    <source>
        <dbReference type="ARBA" id="ARBA00022490"/>
    </source>
</evidence>
<dbReference type="PANTHER" id="PTHR47633">
    <property type="entry name" value="IMMUNOGLOBULIN"/>
    <property type="match status" value="1"/>
</dbReference>
<evidence type="ECO:0000313" key="8">
    <source>
        <dbReference type="EMBL" id="VDN54655.1"/>
    </source>
</evidence>
<dbReference type="WBParaSite" id="DME_0000026801-mRNA-1">
    <property type="protein sequence ID" value="DME_0000026801-mRNA-1"/>
    <property type="gene ID" value="DME_0000026801"/>
</dbReference>
<dbReference type="FunFam" id="2.60.40.10:FF:000119">
    <property type="entry name" value="Sallimus, isoform P"/>
    <property type="match status" value="5"/>
</dbReference>
<evidence type="ECO:0000313" key="9">
    <source>
        <dbReference type="Proteomes" id="UP000038040"/>
    </source>
</evidence>
<dbReference type="FunFam" id="2.60.40.10:FF:001843">
    <property type="entry name" value="KETtiN (Drosophila actin-binding) homolog"/>
    <property type="match status" value="1"/>
</dbReference>
<dbReference type="InterPro" id="IPR003598">
    <property type="entry name" value="Ig_sub2"/>
</dbReference>
<dbReference type="FunFam" id="2.60.40.10:FF:000425">
    <property type="entry name" value="Myosin light chain kinase"/>
    <property type="match status" value="2"/>
</dbReference>
<dbReference type="GO" id="GO:0031672">
    <property type="term" value="C:A band"/>
    <property type="evidence" value="ECO:0007669"/>
    <property type="project" value="UniProtKB-ARBA"/>
</dbReference>
<feature type="compositionally biased region" description="Polar residues" evidence="6">
    <location>
        <begin position="3043"/>
        <end position="3062"/>
    </location>
</feature>
<feature type="domain" description="Ig-like" evidence="7">
    <location>
        <begin position="726"/>
        <end position="817"/>
    </location>
</feature>
<dbReference type="FunFam" id="2.60.40.10:FF:000147">
    <property type="entry name" value="Myosin light chain kinase"/>
    <property type="match status" value="1"/>
</dbReference>
<dbReference type="Pfam" id="PF07679">
    <property type="entry name" value="I-set"/>
    <property type="match status" value="21"/>
</dbReference>
<keyword evidence="3" id="KW-0963">Cytoplasm</keyword>